<evidence type="ECO:0000259" key="11">
    <source>
        <dbReference type="Pfam" id="PF07992"/>
    </source>
</evidence>
<dbReference type="InterPro" id="IPR036188">
    <property type="entry name" value="FAD/NAD-bd_sf"/>
</dbReference>
<keyword evidence="3 9" id="KW-0285">Flavoprotein</keyword>
<dbReference type="EMBL" id="JALBUU010000028">
    <property type="protein sequence ID" value="MCI0755092.1"/>
    <property type="molecule type" value="Genomic_DNA"/>
</dbReference>
<evidence type="ECO:0000256" key="8">
    <source>
        <dbReference type="ARBA" id="ARBA00023284"/>
    </source>
</evidence>
<evidence type="ECO:0000256" key="4">
    <source>
        <dbReference type="ARBA" id="ARBA00022827"/>
    </source>
</evidence>
<dbReference type="PRINTS" id="PR00368">
    <property type="entry name" value="FADPNR"/>
</dbReference>
<dbReference type="InterPro" id="IPR023753">
    <property type="entry name" value="FAD/NAD-binding_dom"/>
</dbReference>
<sequence>MAEFDLAVIGAGSAGLSVTYAAARLGRKVVLIERDRMGGDCLNVGCVPSKALLSAAHAARSARGAARYGVRVAEPEIDWAGVRAHVRRAIDTIAPVDSAERYSGLGATVLRAEARFVEPGTLMAEGRRLTARRIVVAAGSRAAVPPIPGLAALPFLTNDTLFDLAERPDHLLILGGGAIGLEMAQAHAALGCRVTVVEQGRIAAQEDAELADGLRDVLQAEGVALLENTRVTAAEPGPVLVLEDGRRIAGSHLLVATGRRANLEDLGLDAAGIRATAQGIATDRGLCSLTQRHVFAAGDIADPDGIGPRRLTHVAGYHAGIIIRRALFRLPARLDYAALPRVTYTDPELAQVGLTEAEAAGTGRPHRVLRFPMAENDRAIAEGRTEGLVKLVVTPGGKLLGAGILAPHAGEMIGLWTQAIGRGVPLSAVAGMILPYPTRAEAGKRVAGAFYSERLFGPWSRRLAGLLGALP</sequence>
<feature type="domain" description="FAD/NAD(P)-binding" evidence="11">
    <location>
        <begin position="4"/>
        <end position="315"/>
    </location>
</feature>
<evidence type="ECO:0000256" key="3">
    <source>
        <dbReference type="ARBA" id="ARBA00022630"/>
    </source>
</evidence>
<dbReference type="Pfam" id="PF07992">
    <property type="entry name" value="Pyr_redox_2"/>
    <property type="match status" value="1"/>
</dbReference>
<dbReference type="SUPFAM" id="SSF51905">
    <property type="entry name" value="FAD/NAD(P)-binding domain"/>
    <property type="match status" value="1"/>
</dbReference>
<keyword evidence="6 9" id="KW-0560">Oxidoreductase</keyword>
<dbReference type="PRINTS" id="PR00411">
    <property type="entry name" value="PNDRDTASEI"/>
</dbReference>
<dbReference type="PIRSF" id="PIRSF000350">
    <property type="entry name" value="Mercury_reductase_MerA"/>
    <property type="match status" value="1"/>
</dbReference>
<feature type="domain" description="Pyridine nucleotide-disulphide oxidoreductase dimerisation" evidence="10">
    <location>
        <begin position="340"/>
        <end position="444"/>
    </location>
</feature>
<dbReference type="InterPro" id="IPR004099">
    <property type="entry name" value="Pyr_nucl-diS_OxRdtase_dimer"/>
</dbReference>
<comment type="similarity">
    <text evidence="2 9">Belongs to the class-I pyridine nucleotide-disulfide oxidoreductase family.</text>
</comment>
<protein>
    <submittedName>
        <fullName evidence="12">FAD-dependent oxidoreductase</fullName>
    </submittedName>
</protein>
<dbReference type="RefSeq" id="WP_120009419.1">
    <property type="nucleotide sequence ID" value="NZ_JALBUU010000028.1"/>
</dbReference>
<evidence type="ECO:0000256" key="5">
    <source>
        <dbReference type="ARBA" id="ARBA00022857"/>
    </source>
</evidence>
<comment type="caution">
    <text evidence="12">The sequence shown here is derived from an EMBL/GenBank/DDBJ whole genome shotgun (WGS) entry which is preliminary data.</text>
</comment>
<keyword evidence="8 9" id="KW-0676">Redox-active center</keyword>
<keyword evidence="4 9" id="KW-0274">FAD</keyword>
<keyword evidence="13" id="KW-1185">Reference proteome</keyword>
<dbReference type="InterPro" id="IPR016156">
    <property type="entry name" value="FAD/NAD-linked_Rdtase_dimer_sf"/>
</dbReference>
<comment type="cofactor">
    <cofactor evidence="1">
        <name>FAD</name>
        <dbReference type="ChEBI" id="CHEBI:57692"/>
    </cofactor>
</comment>
<dbReference type="Pfam" id="PF02852">
    <property type="entry name" value="Pyr_redox_dim"/>
    <property type="match status" value="1"/>
</dbReference>
<evidence type="ECO:0000256" key="6">
    <source>
        <dbReference type="ARBA" id="ARBA00023002"/>
    </source>
</evidence>
<name>A0ABS9W719_9PROT</name>
<evidence type="ECO:0000256" key="1">
    <source>
        <dbReference type="ARBA" id="ARBA00001974"/>
    </source>
</evidence>
<dbReference type="InterPro" id="IPR001100">
    <property type="entry name" value="Pyr_nuc-diS_OxRdtase"/>
</dbReference>
<evidence type="ECO:0000313" key="12">
    <source>
        <dbReference type="EMBL" id="MCI0755092.1"/>
    </source>
</evidence>
<evidence type="ECO:0000313" key="13">
    <source>
        <dbReference type="Proteomes" id="UP001201985"/>
    </source>
</evidence>
<dbReference type="InterPro" id="IPR012999">
    <property type="entry name" value="Pyr_OxRdtase_I_AS"/>
</dbReference>
<evidence type="ECO:0000259" key="10">
    <source>
        <dbReference type="Pfam" id="PF02852"/>
    </source>
</evidence>
<proteinExistence type="inferred from homology"/>
<evidence type="ECO:0000256" key="7">
    <source>
        <dbReference type="ARBA" id="ARBA00023157"/>
    </source>
</evidence>
<dbReference type="Proteomes" id="UP001201985">
    <property type="component" value="Unassembled WGS sequence"/>
</dbReference>
<dbReference type="Gene3D" id="3.50.50.60">
    <property type="entry name" value="FAD/NAD(P)-binding domain"/>
    <property type="match status" value="2"/>
</dbReference>
<keyword evidence="7" id="KW-1015">Disulfide bond</keyword>
<dbReference type="PANTHER" id="PTHR43014:SF2">
    <property type="entry name" value="MERCURIC REDUCTASE"/>
    <property type="match status" value="1"/>
</dbReference>
<organism evidence="12 13">
    <name type="scientific">Teichococcus vastitatis</name>
    <dbReference type="NCBI Taxonomy" id="2307076"/>
    <lineage>
        <taxon>Bacteria</taxon>
        <taxon>Pseudomonadati</taxon>
        <taxon>Pseudomonadota</taxon>
        <taxon>Alphaproteobacteria</taxon>
        <taxon>Acetobacterales</taxon>
        <taxon>Roseomonadaceae</taxon>
        <taxon>Roseomonas</taxon>
    </lineage>
</organism>
<gene>
    <name evidence="12" type="ORF">MON41_15330</name>
</gene>
<dbReference type="Gene3D" id="3.30.390.30">
    <property type="match status" value="1"/>
</dbReference>
<evidence type="ECO:0000256" key="2">
    <source>
        <dbReference type="ARBA" id="ARBA00007532"/>
    </source>
</evidence>
<dbReference type="PANTHER" id="PTHR43014">
    <property type="entry name" value="MERCURIC REDUCTASE"/>
    <property type="match status" value="1"/>
</dbReference>
<accession>A0ABS9W719</accession>
<keyword evidence="5" id="KW-0521">NADP</keyword>
<reference evidence="12 13" key="1">
    <citation type="submission" date="2022-03" db="EMBL/GenBank/DDBJ databases">
        <title>Complete genome analysis of Roseomonas KG 17.1 : a prolific producer of plant growth promoters.</title>
        <authorList>
            <person name="Saadouli I."/>
            <person name="Najjari A."/>
            <person name="Mosbah A."/>
            <person name="Ouzari H.I."/>
        </authorList>
    </citation>
    <scope>NUCLEOTIDE SEQUENCE [LARGE SCALE GENOMIC DNA]</scope>
    <source>
        <strain evidence="12 13">KG17-1</strain>
    </source>
</reference>
<dbReference type="SUPFAM" id="SSF55424">
    <property type="entry name" value="FAD/NAD-linked reductases, dimerisation (C-terminal) domain"/>
    <property type="match status" value="1"/>
</dbReference>
<dbReference type="PROSITE" id="PS00076">
    <property type="entry name" value="PYRIDINE_REDOX_1"/>
    <property type="match status" value="1"/>
</dbReference>
<evidence type="ECO:0000256" key="9">
    <source>
        <dbReference type="RuleBase" id="RU003691"/>
    </source>
</evidence>